<sequence length="340" mass="37156">MIFMPYAIPTVIGALMWGFLYSKNFGPLGDIFGLFGASAPNFLSSSLIFYGLLNVVTWQWAGYYMIILFAALQGIDPTLYEAARIDGASQWQIVLRIKIPLVAPALLLILVFALIGTLQFFNEPKILQQLAAGAIPDDFTPNMYAYQQAFSLANYNYGSAISFALGAVVFVCVYIFLFATRKRGASSHEHHIPSPAAAPRAAGRLPLNIVLGLLMVYFLVPFWWLIVNSSKSAAGLFGGGSALWFASDINYLSNLSDLFTYSGGIYARWLGNSALYAIAGESGRRSWRSSPVMGSRSTASRGDACRSPSFSAPSWCRPPHSSSRRSCCSRRWAGPTRSGR</sequence>
<organism evidence="10 11">
    <name type="scientific">Homoserinibacter gongjuensis</name>
    <dbReference type="NCBI Taxonomy" id="1162968"/>
    <lineage>
        <taxon>Bacteria</taxon>
        <taxon>Bacillati</taxon>
        <taxon>Actinomycetota</taxon>
        <taxon>Actinomycetes</taxon>
        <taxon>Micrococcales</taxon>
        <taxon>Microbacteriaceae</taxon>
        <taxon>Homoserinibacter</taxon>
    </lineage>
</organism>
<evidence type="ECO:0000259" key="9">
    <source>
        <dbReference type="PROSITE" id="PS50928"/>
    </source>
</evidence>
<evidence type="ECO:0000256" key="8">
    <source>
        <dbReference type="SAM" id="MobiDB-lite"/>
    </source>
</evidence>
<feature type="compositionally biased region" description="Low complexity" evidence="8">
    <location>
        <begin position="313"/>
        <end position="332"/>
    </location>
</feature>
<dbReference type="Gene3D" id="1.10.3720.10">
    <property type="entry name" value="MetI-like"/>
    <property type="match status" value="1"/>
</dbReference>
<feature type="transmembrane region" description="Helical" evidence="7">
    <location>
        <begin position="205"/>
        <end position="226"/>
    </location>
</feature>
<dbReference type="SUPFAM" id="SSF161098">
    <property type="entry name" value="MetI-like"/>
    <property type="match status" value="2"/>
</dbReference>
<evidence type="ECO:0000256" key="6">
    <source>
        <dbReference type="ARBA" id="ARBA00023136"/>
    </source>
</evidence>
<evidence type="ECO:0000256" key="1">
    <source>
        <dbReference type="ARBA" id="ARBA00004651"/>
    </source>
</evidence>
<feature type="domain" description="ABC transmembrane type-1" evidence="9">
    <location>
        <begin position="1"/>
        <end position="178"/>
    </location>
</feature>
<accession>A0ABQ6JQJ3</accession>
<feature type="region of interest" description="Disordered" evidence="8">
    <location>
        <begin position="285"/>
        <end position="340"/>
    </location>
</feature>
<dbReference type="InterPro" id="IPR035906">
    <property type="entry name" value="MetI-like_sf"/>
</dbReference>
<evidence type="ECO:0000256" key="3">
    <source>
        <dbReference type="ARBA" id="ARBA00022475"/>
    </source>
</evidence>
<dbReference type="CDD" id="cd06261">
    <property type="entry name" value="TM_PBP2"/>
    <property type="match status" value="1"/>
</dbReference>
<evidence type="ECO:0000256" key="7">
    <source>
        <dbReference type="RuleBase" id="RU363032"/>
    </source>
</evidence>
<proteinExistence type="inferred from homology"/>
<protein>
    <recommendedName>
        <fullName evidence="9">ABC transmembrane type-1 domain-containing protein</fullName>
    </recommendedName>
</protein>
<keyword evidence="4 7" id="KW-0812">Transmembrane</keyword>
<dbReference type="EMBL" id="BSVA01000001">
    <property type="protein sequence ID" value="GMA90194.1"/>
    <property type="molecule type" value="Genomic_DNA"/>
</dbReference>
<evidence type="ECO:0000313" key="11">
    <source>
        <dbReference type="Proteomes" id="UP001157069"/>
    </source>
</evidence>
<gene>
    <name evidence="10" type="ORF">GCM10025869_07230</name>
</gene>
<feature type="transmembrane region" description="Helical" evidence="7">
    <location>
        <begin position="160"/>
        <end position="179"/>
    </location>
</feature>
<keyword evidence="2 7" id="KW-0813">Transport</keyword>
<evidence type="ECO:0000256" key="5">
    <source>
        <dbReference type="ARBA" id="ARBA00022989"/>
    </source>
</evidence>
<dbReference type="Pfam" id="PF00528">
    <property type="entry name" value="BPD_transp_1"/>
    <property type="match status" value="1"/>
</dbReference>
<evidence type="ECO:0000313" key="10">
    <source>
        <dbReference type="EMBL" id="GMA90194.1"/>
    </source>
</evidence>
<feature type="transmembrane region" description="Helical" evidence="7">
    <location>
        <begin position="101"/>
        <end position="121"/>
    </location>
</feature>
<dbReference type="PANTHER" id="PTHR30193">
    <property type="entry name" value="ABC TRANSPORTER PERMEASE PROTEIN"/>
    <property type="match status" value="1"/>
</dbReference>
<comment type="caution">
    <text evidence="10">The sequence shown here is derived from an EMBL/GenBank/DDBJ whole genome shotgun (WGS) entry which is preliminary data.</text>
</comment>
<dbReference type="Proteomes" id="UP001157069">
    <property type="component" value="Unassembled WGS sequence"/>
</dbReference>
<keyword evidence="5 7" id="KW-1133">Transmembrane helix</keyword>
<evidence type="ECO:0000256" key="2">
    <source>
        <dbReference type="ARBA" id="ARBA00022448"/>
    </source>
</evidence>
<keyword evidence="11" id="KW-1185">Reference proteome</keyword>
<name>A0ABQ6JQJ3_9MICO</name>
<reference evidence="11" key="1">
    <citation type="journal article" date="2019" name="Int. J. Syst. Evol. Microbiol.">
        <title>The Global Catalogue of Microorganisms (GCM) 10K type strain sequencing project: providing services to taxonomists for standard genome sequencing and annotation.</title>
        <authorList>
            <consortium name="The Broad Institute Genomics Platform"/>
            <consortium name="The Broad Institute Genome Sequencing Center for Infectious Disease"/>
            <person name="Wu L."/>
            <person name="Ma J."/>
        </authorList>
    </citation>
    <scope>NUCLEOTIDE SEQUENCE [LARGE SCALE GENOMIC DNA]</scope>
    <source>
        <strain evidence="11">NBRC 108755</strain>
    </source>
</reference>
<comment type="subcellular location">
    <subcellularLocation>
        <location evidence="1 7">Cell membrane</location>
        <topology evidence="1 7">Multi-pass membrane protein</topology>
    </subcellularLocation>
</comment>
<keyword evidence="3" id="KW-1003">Cell membrane</keyword>
<dbReference type="PROSITE" id="PS50928">
    <property type="entry name" value="ABC_TM1"/>
    <property type="match status" value="1"/>
</dbReference>
<dbReference type="InterPro" id="IPR051393">
    <property type="entry name" value="ABC_transporter_permease"/>
</dbReference>
<comment type="similarity">
    <text evidence="7">Belongs to the binding-protein-dependent transport system permease family.</text>
</comment>
<dbReference type="InterPro" id="IPR000515">
    <property type="entry name" value="MetI-like"/>
</dbReference>
<dbReference type="PANTHER" id="PTHR30193:SF41">
    <property type="entry name" value="DIACETYLCHITOBIOSE UPTAKE SYSTEM PERMEASE PROTEIN NGCF"/>
    <property type="match status" value="1"/>
</dbReference>
<feature type="transmembrane region" description="Helical" evidence="7">
    <location>
        <begin position="6"/>
        <end position="22"/>
    </location>
</feature>
<evidence type="ECO:0000256" key="4">
    <source>
        <dbReference type="ARBA" id="ARBA00022692"/>
    </source>
</evidence>
<feature type="transmembrane region" description="Helical" evidence="7">
    <location>
        <begin position="34"/>
        <end position="55"/>
    </location>
</feature>
<keyword evidence="6 7" id="KW-0472">Membrane</keyword>